<name>A0A9W7G0I6_9STRA</name>
<sequence>MIRVLLISIILQTTISFGILPSSIIRTQLTQVPQLQLPQWAPQLPSVGGQNTFRRQHYQPLYSDRISNEDDTTQDQEEWTARLNSAEVEEVRVELIDKYLELGRSKEFAENEVDNFLADRERSEKFLDMRRIAKEAEIGAFSPQVGLQLGLAFILGLVLNVISRYWAAFSAAYPSADFADFIKQFLKL</sequence>
<dbReference type="Proteomes" id="UP001165065">
    <property type="component" value="Unassembled WGS sequence"/>
</dbReference>
<proteinExistence type="predicted"/>
<dbReference type="EMBL" id="BRYA01000644">
    <property type="protein sequence ID" value="GMI27439.1"/>
    <property type="molecule type" value="Genomic_DNA"/>
</dbReference>
<gene>
    <name evidence="1" type="ORF">TrCOL_g3604</name>
</gene>
<organism evidence="1 2">
    <name type="scientific">Triparma columacea</name>
    <dbReference type="NCBI Taxonomy" id="722753"/>
    <lineage>
        <taxon>Eukaryota</taxon>
        <taxon>Sar</taxon>
        <taxon>Stramenopiles</taxon>
        <taxon>Ochrophyta</taxon>
        <taxon>Bolidophyceae</taxon>
        <taxon>Parmales</taxon>
        <taxon>Triparmaceae</taxon>
        <taxon>Triparma</taxon>
    </lineage>
</organism>
<reference evidence="2" key="1">
    <citation type="journal article" date="2023" name="Commun. Biol.">
        <title>Genome analysis of Parmales, the sister group of diatoms, reveals the evolutionary specialization of diatoms from phago-mixotrophs to photoautotrophs.</title>
        <authorList>
            <person name="Ban H."/>
            <person name="Sato S."/>
            <person name="Yoshikawa S."/>
            <person name="Yamada K."/>
            <person name="Nakamura Y."/>
            <person name="Ichinomiya M."/>
            <person name="Sato N."/>
            <person name="Blanc-Mathieu R."/>
            <person name="Endo H."/>
            <person name="Kuwata A."/>
            <person name="Ogata H."/>
        </authorList>
    </citation>
    <scope>NUCLEOTIDE SEQUENCE [LARGE SCALE GENOMIC DNA]</scope>
</reference>
<dbReference type="AlphaFoldDB" id="A0A9W7G0I6"/>
<evidence type="ECO:0000313" key="2">
    <source>
        <dbReference type="Proteomes" id="UP001165065"/>
    </source>
</evidence>
<dbReference type="OrthoDB" id="199897at2759"/>
<protein>
    <submittedName>
        <fullName evidence="1">Uncharacterized protein</fullName>
    </submittedName>
</protein>
<accession>A0A9W7G0I6</accession>
<evidence type="ECO:0000313" key="1">
    <source>
        <dbReference type="EMBL" id="GMI27439.1"/>
    </source>
</evidence>
<keyword evidence="2" id="KW-1185">Reference proteome</keyword>
<comment type="caution">
    <text evidence="1">The sequence shown here is derived from an EMBL/GenBank/DDBJ whole genome shotgun (WGS) entry which is preliminary data.</text>
</comment>